<comment type="caution">
    <text evidence="1">The sequence shown here is derived from an EMBL/GenBank/DDBJ whole genome shotgun (WGS) entry which is preliminary data.</text>
</comment>
<organism evidence="1 2">
    <name type="scientific">Actinomadura rugatobispora</name>
    <dbReference type="NCBI Taxonomy" id="1994"/>
    <lineage>
        <taxon>Bacteria</taxon>
        <taxon>Bacillati</taxon>
        <taxon>Actinomycetota</taxon>
        <taxon>Actinomycetes</taxon>
        <taxon>Streptosporangiales</taxon>
        <taxon>Thermomonosporaceae</taxon>
        <taxon>Actinomadura</taxon>
    </lineage>
</organism>
<dbReference type="RefSeq" id="WP_378284158.1">
    <property type="nucleotide sequence ID" value="NZ_JBHSON010000032.1"/>
</dbReference>
<dbReference type="Proteomes" id="UP001596074">
    <property type="component" value="Unassembled WGS sequence"/>
</dbReference>
<name>A0ABW0ZYY2_9ACTN</name>
<evidence type="ECO:0000313" key="1">
    <source>
        <dbReference type="EMBL" id="MFC5748495.1"/>
    </source>
</evidence>
<accession>A0ABW0ZYY2</accession>
<reference evidence="2" key="1">
    <citation type="journal article" date="2019" name="Int. J. Syst. Evol. Microbiol.">
        <title>The Global Catalogue of Microorganisms (GCM) 10K type strain sequencing project: providing services to taxonomists for standard genome sequencing and annotation.</title>
        <authorList>
            <consortium name="The Broad Institute Genomics Platform"/>
            <consortium name="The Broad Institute Genome Sequencing Center for Infectious Disease"/>
            <person name="Wu L."/>
            <person name="Ma J."/>
        </authorList>
    </citation>
    <scope>NUCLEOTIDE SEQUENCE [LARGE SCALE GENOMIC DNA]</scope>
    <source>
        <strain evidence="2">KCTC 42087</strain>
    </source>
</reference>
<keyword evidence="2" id="KW-1185">Reference proteome</keyword>
<sequence length="133" mass="13880">MNGEDADIAHGLGKAAADFDVDYLWGRPAEQAMPALAKAGTDRARRLTWIQIGSVAGPDIDLPSYLLRAANLQIMGSGQGSITTAGFLAQLPALATQISSGALTIEPLPMPQAKVEQGWTAPTGPGRRLVLTT</sequence>
<evidence type="ECO:0000313" key="2">
    <source>
        <dbReference type="Proteomes" id="UP001596074"/>
    </source>
</evidence>
<gene>
    <name evidence="1" type="ORF">ACFPZN_23005</name>
</gene>
<proteinExistence type="predicted"/>
<dbReference type="EMBL" id="JBHSON010000032">
    <property type="protein sequence ID" value="MFC5748495.1"/>
    <property type="molecule type" value="Genomic_DNA"/>
</dbReference>
<dbReference type="Gene3D" id="3.40.50.720">
    <property type="entry name" value="NAD(P)-binding Rossmann-like Domain"/>
    <property type="match status" value="1"/>
</dbReference>
<evidence type="ECO:0008006" key="3">
    <source>
        <dbReference type="Google" id="ProtNLM"/>
    </source>
</evidence>
<protein>
    <recommendedName>
        <fullName evidence="3">Zinc-binding dehydrogenase</fullName>
    </recommendedName>
</protein>